<dbReference type="SMART" id="SM00504">
    <property type="entry name" value="Ubox"/>
    <property type="match status" value="1"/>
</dbReference>
<organism evidence="2">
    <name type="scientific">Guillardia theta (strain CCMP2712)</name>
    <name type="common">Cryptophyte</name>
    <dbReference type="NCBI Taxonomy" id="905079"/>
    <lineage>
        <taxon>Eukaryota</taxon>
        <taxon>Cryptophyceae</taxon>
        <taxon>Pyrenomonadales</taxon>
        <taxon>Geminigeraceae</taxon>
        <taxon>Guillardia</taxon>
    </lineage>
</organism>
<dbReference type="PaxDb" id="55529-EKX42406"/>
<dbReference type="SUPFAM" id="SSF57850">
    <property type="entry name" value="RING/U-box"/>
    <property type="match status" value="1"/>
</dbReference>
<dbReference type="GO" id="GO:0004842">
    <property type="term" value="F:ubiquitin-protein transferase activity"/>
    <property type="evidence" value="ECO:0007669"/>
    <property type="project" value="InterPro"/>
</dbReference>
<dbReference type="HOGENOM" id="CLU_114384_1_1_1"/>
<feature type="domain" description="U-box" evidence="1">
    <location>
        <begin position="1"/>
        <end position="69"/>
    </location>
</feature>
<name>L1J1M4_GUITC</name>
<dbReference type="InterPro" id="IPR003613">
    <property type="entry name" value="Ubox_domain"/>
</dbReference>
<feature type="non-terminal residue" evidence="2">
    <location>
        <position position="69"/>
    </location>
</feature>
<dbReference type="OrthoDB" id="10064100at2759"/>
<evidence type="ECO:0000313" key="2">
    <source>
        <dbReference type="EMBL" id="EKX42406.1"/>
    </source>
</evidence>
<reference evidence="2 4" key="1">
    <citation type="journal article" date="2012" name="Nature">
        <title>Algal genomes reveal evolutionary mosaicism and the fate of nucleomorphs.</title>
        <authorList>
            <consortium name="DOE Joint Genome Institute"/>
            <person name="Curtis B.A."/>
            <person name="Tanifuji G."/>
            <person name="Burki F."/>
            <person name="Gruber A."/>
            <person name="Irimia M."/>
            <person name="Maruyama S."/>
            <person name="Arias M.C."/>
            <person name="Ball S.G."/>
            <person name="Gile G.H."/>
            <person name="Hirakawa Y."/>
            <person name="Hopkins J.F."/>
            <person name="Kuo A."/>
            <person name="Rensing S.A."/>
            <person name="Schmutz J."/>
            <person name="Symeonidi A."/>
            <person name="Elias M."/>
            <person name="Eveleigh R.J."/>
            <person name="Herman E.K."/>
            <person name="Klute M.J."/>
            <person name="Nakayama T."/>
            <person name="Obornik M."/>
            <person name="Reyes-Prieto A."/>
            <person name="Armbrust E.V."/>
            <person name="Aves S.J."/>
            <person name="Beiko R.G."/>
            <person name="Coutinho P."/>
            <person name="Dacks J.B."/>
            <person name="Durnford D.G."/>
            <person name="Fast N.M."/>
            <person name="Green B.R."/>
            <person name="Grisdale C.J."/>
            <person name="Hempel F."/>
            <person name="Henrissat B."/>
            <person name="Hoppner M.P."/>
            <person name="Ishida K."/>
            <person name="Kim E."/>
            <person name="Koreny L."/>
            <person name="Kroth P.G."/>
            <person name="Liu Y."/>
            <person name="Malik S.B."/>
            <person name="Maier U.G."/>
            <person name="McRose D."/>
            <person name="Mock T."/>
            <person name="Neilson J.A."/>
            <person name="Onodera N.T."/>
            <person name="Poole A.M."/>
            <person name="Pritham E.J."/>
            <person name="Richards T.A."/>
            <person name="Rocap G."/>
            <person name="Roy S.W."/>
            <person name="Sarai C."/>
            <person name="Schaack S."/>
            <person name="Shirato S."/>
            <person name="Slamovits C.H."/>
            <person name="Spencer D.F."/>
            <person name="Suzuki S."/>
            <person name="Worden A.Z."/>
            <person name="Zauner S."/>
            <person name="Barry K."/>
            <person name="Bell C."/>
            <person name="Bharti A.K."/>
            <person name="Crow J.A."/>
            <person name="Grimwood J."/>
            <person name="Kramer R."/>
            <person name="Lindquist E."/>
            <person name="Lucas S."/>
            <person name="Salamov A."/>
            <person name="McFadden G.I."/>
            <person name="Lane C.E."/>
            <person name="Keeling P.J."/>
            <person name="Gray M.W."/>
            <person name="Grigoriev I.V."/>
            <person name="Archibald J.M."/>
        </authorList>
    </citation>
    <scope>NUCLEOTIDE SEQUENCE</scope>
    <source>
        <strain evidence="2 4">CCMP2712</strain>
    </source>
</reference>
<feature type="non-terminal residue" evidence="2">
    <location>
        <position position="1"/>
    </location>
</feature>
<dbReference type="STRING" id="905079.L1J1M4"/>
<dbReference type="InterPro" id="IPR052085">
    <property type="entry name" value="WD-SAM-U-box"/>
</dbReference>
<dbReference type="eggNOG" id="ENOG502QQ1P">
    <property type="taxonomic scope" value="Eukaryota"/>
</dbReference>
<dbReference type="EMBL" id="JH993017">
    <property type="protein sequence ID" value="EKX42406.1"/>
    <property type="molecule type" value="Genomic_DNA"/>
</dbReference>
<dbReference type="PANTHER" id="PTHR46573">
    <property type="entry name" value="WD REPEAT, SAM AND U-BOX DOMAIN-CONTAINING PROTEIN 1"/>
    <property type="match status" value="1"/>
</dbReference>
<dbReference type="Proteomes" id="UP000011087">
    <property type="component" value="Unassembled WGS sequence"/>
</dbReference>
<dbReference type="GeneID" id="17299041"/>
<dbReference type="Pfam" id="PF04564">
    <property type="entry name" value="U-box"/>
    <property type="match status" value="1"/>
</dbReference>
<reference evidence="3" key="3">
    <citation type="submission" date="2016-03" db="UniProtKB">
        <authorList>
            <consortium name="EnsemblProtists"/>
        </authorList>
    </citation>
    <scope>IDENTIFICATION</scope>
</reference>
<dbReference type="Gene3D" id="3.30.40.10">
    <property type="entry name" value="Zinc/RING finger domain, C3HC4 (zinc finger)"/>
    <property type="match status" value="1"/>
</dbReference>
<evidence type="ECO:0000313" key="4">
    <source>
        <dbReference type="Proteomes" id="UP000011087"/>
    </source>
</evidence>
<dbReference type="RefSeq" id="XP_005829386.1">
    <property type="nucleotide sequence ID" value="XM_005829329.1"/>
</dbReference>
<reference evidence="4" key="2">
    <citation type="submission" date="2012-11" db="EMBL/GenBank/DDBJ databases">
        <authorList>
            <person name="Kuo A."/>
            <person name="Curtis B.A."/>
            <person name="Tanifuji G."/>
            <person name="Burki F."/>
            <person name="Gruber A."/>
            <person name="Irimia M."/>
            <person name="Maruyama S."/>
            <person name="Arias M.C."/>
            <person name="Ball S.G."/>
            <person name="Gile G.H."/>
            <person name="Hirakawa Y."/>
            <person name="Hopkins J.F."/>
            <person name="Rensing S.A."/>
            <person name="Schmutz J."/>
            <person name="Symeonidi A."/>
            <person name="Elias M."/>
            <person name="Eveleigh R.J."/>
            <person name="Herman E.K."/>
            <person name="Klute M.J."/>
            <person name="Nakayama T."/>
            <person name="Obornik M."/>
            <person name="Reyes-Prieto A."/>
            <person name="Armbrust E.V."/>
            <person name="Aves S.J."/>
            <person name="Beiko R.G."/>
            <person name="Coutinho P."/>
            <person name="Dacks J.B."/>
            <person name="Durnford D.G."/>
            <person name="Fast N.M."/>
            <person name="Green B.R."/>
            <person name="Grisdale C."/>
            <person name="Hempe F."/>
            <person name="Henrissat B."/>
            <person name="Hoppner M.P."/>
            <person name="Ishida K.-I."/>
            <person name="Kim E."/>
            <person name="Koreny L."/>
            <person name="Kroth P.G."/>
            <person name="Liu Y."/>
            <person name="Malik S.-B."/>
            <person name="Maier U.G."/>
            <person name="McRose D."/>
            <person name="Mock T."/>
            <person name="Neilson J.A."/>
            <person name="Onodera N.T."/>
            <person name="Poole A.M."/>
            <person name="Pritham E.J."/>
            <person name="Richards T.A."/>
            <person name="Rocap G."/>
            <person name="Roy S.W."/>
            <person name="Sarai C."/>
            <person name="Schaack S."/>
            <person name="Shirato S."/>
            <person name="Slamovits C.H."/>
            <person name="Spencer D.F."/>
            <person name="Suzuki S."/>
            <person name="Worden A.Z."/>
            <person name="Zauner S."/>
            <person name="Barry K."/>
            <person name="Bell C."/>
            <person name="Bharti A.K."/>
            <person name="Crow J.A."/>
            <person name="Grimwood J."/>
            <person name="Kramer R."/>
            <person name="Lindquist E."/>
            <person name="Lucas S."/>
            <person name="Salamov A."/>
            <person name="McFadden G.I."/>
            <person name="Lane C.E."/>
            <person name="Keeling P.J."/>
            <person name="Gray M.W."/>
            <person name="Grigoriev I.V."/>
            <person name="Archibald J.M."/>
        </authorList>
    </citation>
    <scope>NUCLEOTIDE SEQUENCE</scope>
    <source>
        <strain evidence="4">CCMP2712</strain>
    </source>
</reference>
<accession>L1J1M4</accession>
<proteinExistence type="predicted"/>
<dbReference type="AlphaFoldDB" id="L1J1M4"/>
<dbReference type="PANTHER" id="PTHR46573:SF1">
    <property type="entry name" value="WD REPEAT, SAM AND U-BOX DOMAIN-CONTAINING PROTEIN 1"/>
    <property type="match status" value="1"/>
</dbReference>
<dbReference type="PROSITE" id="PS51698">
    <property type="entry name" value="U_BOX"/>
    <property type="match status" value="1"/>
</dbReference>
<dbReference type="EnsemblProtists" id="EKX42406">
    <property type="protein sequence ID" value="EKX42406"/>
    <property type="gene ID" value="GUITHDRAFT_55908"/>
</dbReference>
<keyword evidence="4" id="KW-1185">Reference proteome</keyword>
<evidence type="ECO:0000259" key="1">
    <source>
        <dbReference type="PROSITE" id="PS51698"/>
    </source>
</evidence>
<gene>
    <name evidence="2" type="ORF">GUITHDRAFT_55908</name>
</gene>
<protein>
    <recommendedName>
        <fullName evidence="1">U-box domain-containing protein</fullName>
    </recommendedName>
</protein>
<dbReference type="GO" id="GO:0016567">
    <property type="term" value="P:protein ubiquitination"/>
    <property type="evidence" value="ECO:0007669"/>
    <property type="project" value="InterPro"/>
</dbReference>
<dbReference type="KEGG" id="gtt:GUITHDRAFT_55908"/>
<dbReference type="InterPro" id="IPR013083">
    <property type="entry name" value="Znf_RING/FYVE/PHD"/>
</dbReference>
<evidence type="ECO:0000313" key="3">
    <source>
        <dbReference type="EnsemblProtists" id="EKX42406"/>
    </source>
</evidence>
<sequence length="69" mass="7978">PSAFLCPISRGIMKQPAITPDGSTFDREFLARWISTKGTDPMTKKRLQLHEIAPNRALRSLIEEWIRQR</sequence>